<reference evidence="4" key="1">
    <citation type="journal article" date="2014" name="Genome Announc.">
        <title>Genome sequence and annotation of Acremonium chrysogenum, producer of the beta-lactam antibiotic cephalosporin C.</title>
        <authorList>
            <person name="Terfehr D."/>
            <person name="Dahlmann T.A."/>
            <person name="Specht T."/>
            <person name="Zadra I."/>
            <person name="Kuernsteiner H."/>
            <person name="Kueck U."/>
        </authorList>
    </citation>
    <scope>NUCLEOTIDE SEQUENCE [LARGE SCALE GENOMIC DNA]</scope>
    <source>
        <strain evidence="4">ATCC 11550 / CBS 779.69 / DSM 880 / IAM 14645 / JCM 23072 / IMI 49137</strain>
    </source>
</reference>
<evidence type="ECO:0000313" key="4">
    <source>
        <dbReference type="Proteomes" id="UP000029964"/>
    </source>
</evidence>
<evidence type="ECO:0000313" key="3">
    <source>
        <dbReference type="EMBL" id="KFH46415.1"/>
    </source>
</evidence>
<dbReference type="OrthoDB" id="5296155at2759"/>
<sequence length="447" mass="47485">MVIAPGRIQRPTSAAAAAAGGYGDPHHPPSSRGSIVGGAPPMPSIVEDEIAYRLSVTSRHPNIIWPRTPLRVPQKSSRRALMARENTAAVTEPPAAGLEADKSAPSAATSTAASSPARRVSSPPPYVPVTHLPPQYREKLPSETSESEGTQKAIGTTQPASASSRSGAAEERGRAGSPEGGGKLGLLDRQWLGRRRATWCIFAALGLLILAVTVGLAVGLTLGLKNRGSYKGSAAADDDNKNNNGGPNPIFPAGSYSFETTLQHESSACTSRESTWRCYPYTPSSNATFFWAIDRSPSGGKNEDDAAFVVSSRENPFTPSFTNLTASFLDAGRDGERLVFGFDMDRTTIHPPDARDPSNRAARCTFRGARFQATLWTRRGRSGGSEGDVEVDTGQRFAAWPGDVEVVLSKESEIGEPRCEDDRGNDIADVQASAGDCSCDYASFKLD</sequence>
<protein>
    <recommendedName>
        <fullName evidence="5">Tat pathway signal sequence</fullName>
    </recommendedName>
</protein>
<evidence type="ECO:0000256" key="1">
    <source>
        <dbReference type="SAM" id="MobiDB-lite"/>
    </source>
</evidence>
<accession>A0A086TAN3</accession>
<dbReference type="AlphaFoldDB" id="A0A086TAN3"/>
<feature type="region of interest" description="Disordered" evidence="1">
    <location>
        <begin position="231"/>
        <end position="250"/>
    </location>
</feature>
<proteinExistence type="predicted"/>
<keyword evidence="2" id="KW-0472">Membrane</keyword>
<evidence type="ECO:0008006" key="5">
    <source>
        <dbReference type="Google" id="ProtNLM"/>
    </source>
</evidence>
<dbReference type="Proteomes" id="UP000029964">
    <property type="component" value="Unassembled WGS sequence"/>
</dbReference>
<dbReference type="EMBL" id="JPKY01000019">
    <property type="protein sequence ID" value="KFH46415.1"/>
    <property type="molecule type" value="Genomic_DNA"/>
</dbReference>
<organism evidence="3 4">
    <name type="scientific">Hapsidospora chrysogenum (strain ATCC 11550 / CBS 779.69 / DSM 880 / IAM 14645 / JCM 23072 / IMI 49137)</name>
    <name type="common">Acremonium chrysogenum</name>
    <dbReference type="NCBI Taxonomy" id="857340"/>
    <lineage>
        <taxon>Eukaryota</taxon>
        <taxon>Fungi</taxon>
        <taxon>Dikarya</taxon>
        <taxon>Ascomycota</taxon>
        <taxon>Pezizomycotina</taxon>
        <taxon>Sordariomycetes</taxon>
        <taxon>Hypocreomycetidae</taxon>
        <taxon>Hypocreales</taxon>
        <taxon>Bionectriaceae</taxon>
        <taxon>Hapsidospora</taxon>
    </lineage>
</organism>
<feature type="transmembrane region" description="Helical" evidence="2">
    <location>
        <begin position="199"/>
        <end position="224"/>
    </location>
</feature>
<gene>
    <name evidence="3" type="ORF">ACRE_027240</name>
</gene>
<keyword evidence="2" id="KW-0812">Transmembrane</keyword>
<dbReference type="STRING" id="857340.A0A086TAN3"/>
<dbReference type="HOGENOM" id="CLU_050915_1_0_1"/>
<feature type="region of interest" description="Disordered" evidence="1">
    <location>
        <begin position="1"/>
        <end position="41"/>
    </location>
</feature>
<comment type="caution">
    <text evidence="3">The sequence shown here is derived from an EMBL/GenBank/DDBJ whole genome shotgun (WGS) entry which is preliminary data.</text>
</comment>
<feature type="region of interest" description="Disordered" evidence="1">
    <location>
        <begin position="71"/>
        <end position="185"/>
    </location>
</feature>
<name>A0A086TAN3_HAPC1</name>
<keyword evidence="2" id="KW-1133">Transmembrane helix</keyword>
<feature type="compositionally biased region" description="Low complexity" evidence="1">
    <location>
        <begin position="103"/>
        <end position="121"/>
    </location>
</feature>
<evidence type="ECO:0000256" key="2">
    <source>
        <dbReference type="SAM" id="Phobius"/>
    </source>
</evidence>
<feature type="compositionally biased region" description="Polar residues" evidence="1">
    <location>
        <begin position="142"/>
        <end position="158"/>
    </location>
</feature>
<keyword evidence="4" id="KW-1185">Reference proteome</keyword>